<dbReference type="Proteomes" id="UP000218765">
    <property type="component" value="Chromosome"/>
</dbReference>
<protein>
    <submittedName>
        <fullName evidence="1">Acyl-CoA dehydrogenase</fullName>
    </submittedName>
</protein>
<sequence>MDALIRIAGGSGFQTLVRVAAALSLAALRAEPVEKLEEQTPERHWLSRYGIIRPVADGALMSAGIALDDLERAAINAGLLSAPDIPARPGHDDYADMKVAWEEVENEIMARASGLRFESF</sequence>
<proteinExistence type="predicted"/>
<dbReference type="EMBL" id="AP018052">
    <property type="protein sequence ID" value="BAZ93793.1"/>
    <property type="molecule type" value="Genomic_DNA"/>
</dbReference>
<dbReference type="AlphaFoldDB" id="A0A1Z4VQN8"/>
<evidence type="ECO:0000313" key="2">
    <source>
        <dbReference type="Proteomes" id="UP000218765"/>
    </source>
</evidence>
<dbReference type="KEGG" id="ttc:FOKN1_1395"/>
<gene>
    <name evidence="1" type="ORF">FOKN1_1395</name>
</gene>
<name>A0A1Z4VQN8_9GAMM</name>
<keyword evidence="2" id="KW-1185">Reference proteome</keyword>
<reference evidence="1 2" key="1">
    <citation type="submission" date="2017-05" db="EMBL/GenBank/DDBJ databases">
        <title>Thiocyanate degradation by Thiohalobacter thiocyanaticus FOKN1.</title>
        <authorList>
            <person name="Oshiki M."/>
            <person name="Fukushima T."/>
            <person name="Kawano S."/>
            <person name="Nakagawa J."/>
        </authorList>
    </citation>
    <scope>NUCLEOTIDE SEQUENCE [LARGE SCALE GENOMIC DNA]</scope>
    <source>
        <strain evidence="1 2">FOKN1</strain>
    </source>
</reference>
<organism evidence="1 2">
    <name type="scientific">Thiohalobacter thiocyanaticus</name>
    <dbReference type="NCBI Taxonomy" id="585455"/>
    <lineage>
        <taxon>Bacteria</taxon>
        <taxon>Pseudomonadati</taxon>
        <taxon>Pseudomonadota</taxon>
        <taxon>Gammaproteobacteria</taxon>
        <taxon>Thiohalobacterales</taxon>
        <taxon>Thiohalobacteraceae</taxon>
        <taxon>Thiohalobacter</taxon>
    </lineage>
</organism>
<evidence type="ECO:0000313" key="1">
    <source>
        <dbReference type="EMBL" id="BAZ93793.1"/>
    </source>
</evidence>
<accession>A0A1Z4VQN8</accession>